<sequence length="269" mass="30589">MGREVIITMRVSSGVFGLDEILDGGFIKNTVNAVLGATGCGKTIFCLNFILEGLENGEKCAYVSFDLETEDFLRIAESMRWDLRKDVENKKLKIAHFYAEESTIINEELFRIIEKFDRVVIDSFSPLVVSMDSKARGEINWFFKNMRKSSTSLITIEEPLMGFDVESNLLLYLVDSVVSLKTTGYSEPFGRTLRVIKHRMSSHAEGIFPYSIVEGVGIVVEIKRCEGFEVENLGLSQKAMEKVRRLCKEGYLTKEDVEKIKRRIKCSSF</sequence>
<dbReference type="InterPro" id="IPR027417">
    <property type="entry name" value="P-loop_NTPase"/>
</dbReference>
<evidence type="ECO:0000256" key="2">
    <source>
        <dbReference type="ARBA" id="ARBA00022840"/>
    </source>
</evidence>
<comment type="caution">
    <text evidence="4">The sequence shown here is derived from an EMBL/GenBank/DDBJ whole genome shotgun (WGS) entry which is preliminary data.</text>
</comment>
<keyword evidence="1" id="KW-0547">Nucleotide-binding</keyword>
<dbReference type="InterPro" id="IPR014774">
    <property type="entry name" value="KaiC-like_dom"/>
</dbReference>
<gene>
    <name evidence="4" type="ORF">ENT52_05180</name>
</gene>
<dbReference type="Gene3D" id="3.40.50.300">
    <property type="entry name" value="P-loop containing nucleotide triphosphate hydrolases"/>
    <property type="match status" value="1"/>
</dbReference>
<protein>
    <submittedName>
        <fullName evidence="4">Circadian clock protein KaiC</fullName>
    </submittedName>
</protein>
<name>A0A7J3M3X4_ARCFL</name>
<dbReference type="SUPFAM" id="SSF52540">
    <property type="entry name" value="P-loop containing nucleoside triphosphate hydrolases"/>
    <property type="match status" value="1"/>
</dbReference>
<dbReference type="InterPro" id="IPR010624">
    <property type="entry name" value="KaiC_dom"/>
</dbReference>
<keyword evidence="2" id="KW-0067">ATP-binding</keyword>
<dbReference type="EMBL" id="DSYZ01000098">
    <property type="protein sequence ID" value="HGT83100.1"/>
    <property type="molecule type" value="Genomic_DNA"/>
</dbReference>
<dbReference type="GO" id="GO:0005524">
    <property type="term" value="F:ATP binding"/>
    <property type="evidence" value="ECO:0007669"/>
    <property type="project" value="UniProtKB-KW"/>
</dbReference>
<organism evidence="4">
    <name type="scientific">Archaeoglobus fulgidus</name>
    <dbReference type="NCBI Taxonomy" id="2234"/>
    <lineage>
        <taxon>Archaea</taxon>
        <taxon>Methanobacteriati</taxon>
        <taxon>Methanobacteriota</taxon>
        <taxon>Archaeoglobi</taxon>
        <taxon>Archaeoglobales</taxon>
        <taxon>Archaeoglobaceae</taxon>
        <taxon>Archaeoglobus</taxon>
    </lineage>
</organism>
<evidence type="ECO:0000256" key="1">
    <source>
        <dbReference type="ARBA" id="ARBA00022741"/>
    </source>
</evidence>
<dbReference type="Pfam" id="PF06745">
    <property type="entry name" value="ATPase"/>
    <property type="match status" value="1"/>
</dbReference>
<dbReference type="AlphaFoldDB" id="A0A7J3M3X4"/>
<evidence type="ECO:0000259" key="3">
    <source>
        <dbReference type="PROSITE" id="PS51146"/>
    </source>
</evidence>
<evidence type="ECO:0000313" key="4">
    <source>
        <dbReference type="EMBL" id="HGT83100.1"/>
    </source>
</evidence>
<dbReference type="PROSITE" id="PS51146">
    <property type="entry name" value="KAIC"/>
    <property type="match status" value="1"/>
</dbReference>
<feature type="domain" description="KaiC" evidence="3">
    <location>
        <begin position="9"/>
        <end position="236"/>
    </location>
</feature>
<dbReference type="PANTHER" id="PTHR43637">
    <property type="entry name" value="UPF0273 PROTEIN TM_0370"/>
    <property type="match status" value="1"/>
</dbReference>
<accession>A0A7J3M3X4</accession>
<proteinExistence type="predicted"/>
<reference evidence="4" key="1">
    <citation type="journal article" date="2020" name="mSystems">
        <title>Genome- and Community-Level Interaction Insights into Carbon Utilization and Element Cycling Functions of Hydrothermarchaeota in Hydrothermal Sediment.</title>
        <authorList>
            <person name="Zhou Z."/>
            <person name="Liu Y."/>
            <person name="Xu W."/>
            <person name="Pan J."/>
            <person name="Luo Z.H."/>
            <person name="Li M."/>
        </authorList>
    </citation>
    <scope>NUCLEOTIDE SEQUENCE [LARGE SCALE GENOMIC DNA]</scope>
    <source>
        <strain evidence="4">SpSt-587</strain>
    </source>
</reference>